<reference evidence="1" key="1">
    <citation type="journal article" date="2014" name="Int. J. Syst. Evol. Microbiol.">
        <title>Complete genome sequence of Corynebacterium casei LMG S-19264T (=DSM 44701T), isolated from a smear-ripened cheese.</title>
        <authorList>
            <consortium name="US DOE Joint Genome Institute (JGI-PGF)"/>
            <person name="Walter F."/>
            <person name="Albersmeier A."/>
            <person name="Kalinowski J."/>
            <person name="Ruckert C."/>
        </authorList>
    </citation>
    <scope>NUCLEOTIDE SEQUENCE</scope>
    <source>
        <strain evidence="1">JCM 4834</strain>
    </source>
</reference>
<dbReference type="AlphaFoldDB" id="A0A918V2E9"/>
<evidence type="ECO:0000313" key="1">
    <source>
        <dbReference type="EMBL" id="GGZ58282.1"/>
    </source>
</evidence>
<evidence type="ECO:0000313" key="2">
    <source>
        <dbReference type="Proteomes" id="UP000634660"/>
    </source>
</evidence>
<proteinExistence type="predicted"/>
<gene>
    <name evidence="1" type="ORF">GCM10010371_17250</name>
</gene>
<protein>
    <submittedName>
        <fullName evidence="1">Uncharacterized protein</fullName>
    </submittedName>
</protein>
<organism evidence="1 2">
    <name type="scientific">Streptomyces subrutilus</name>
    <dbReference type="NCBI Taxonomy" id="36818"/>
    <lineage>
        <taxon>Bacteria</taxon>
        <taxon>Bacillati</taxon>
        <taxon>Actinomycetota</taxon>
        <taxon>Actinomycetes</taxon>
        <taxon>Kitasatosporales</taxon>
        <taxon>Streptomycetaceae</taxon>
        <taxon>Streptomyces</taxon>
    </lineage>
</organism>
<reference evidence="1" key="2">
    <citation type="submission" date="2020-09" db="EMBL/GenBank/DDBJ databases">
        <authorList>
            <person name="Sun Q."/>
            <person name="Ohkuma M."/>
        </authorList>
    </citation>
    <scope>NUCLEOTIDE SEQUENCE</scope>
    <source>
        <strain evidence="1">JCM 4834</strain>
    </source>
</reference>
<dbReference type="Proteomes" id="UP000634660">
    <property type="component" value="Unassembled WGS sequence"/>
</dbReference>
<comment type="caution">
    <text evidence="1">The sequence shown here is derived from an EMBL/GenBank/DDBJ whole genome shotgun (WGS) entry which is preliminary data.</text>
</comment>
<dbReference type="EMBL" id="BMVX01000005">
    <property type="protein sequence ID" value="GGZ58282.1"/>
    <property type="molecule type" value="Genomic_DNA"/>
</dbReference>
<sequence length="69" mass="7854">MSLMGFLSNETDEVLREVLRGILGARTACHRVNPRLIRTMTPLLSGKATECLSPVRLKLHQEHTPRRFV</sequence>
<name>A0A918V2E9_9ACTN</name>
<accession>A0A918V2E9</accession>